<dbReference type="Proteomes" id="UP000597341">
    <property type="component" value="Unassembled WGS sequence"/>
</dbReference>
<keyword evidence="3" id="KW-1185">Reference proteome</keyword>
<evidence type="ECO:0000259" key="1">
    <source>
        <dbReference type="Pfam" id="PF02627"/>
    </source>
</evidence>
<evidence type="ECO:0000313" key="3">
    <source>
        <dbReference type="Proteomes" id="UP000597341"/>
    </source>
</evidence>
<name>A0ABQ3HT20_9ACTN</name>
<dbReference type="InterPro" id="IPR003779">
    <property type="entry name" value="CMD-like"/>
</dbReference>
<reference evidence="3" key="1">
    <citation type="journal article" date="2019" name="Int. J. Syst. Evol. Microbiol.">
        <title>The Global Catalogue of Microorganisms (GCM) 10K type strain sequencing project: providing services to taxonomists for standard genome sequencing and annotation.</title>
        <authorList>
            <consortium name="The Broad Institute Genomics Platform"/>
            <consortium name="The Broad Institute Genome Sequencing Center for Infectious Disease"/>
            <person name="Wu L."/>
            <person name="Ma J."/>
        </authorList>
    </citation>
    <scope>NUCLEOTIDE SEQUENCE [LARGE SCALE GENOMIC DNA]</scope>
    <source>
        <strain evidence="3">CGMCC 1.12791</strain>
    </source>
</reference>
<dbReference type="Pfam" id="PF02627">
    <property type="entry name" value="CMD"/>
    <property type="match status" value="1"/>
</dbReference>
<dbReference type="SUPFAM" id="SSF69118">
    <property type="entry name" value="AhpD-like"/>
    <property type="match status" value="1"/>
</dbReference>
<accession>A0ABQ3HT20</accession>
<proteinExistence type="predicted"/>
<dbReference type="NCBIfam" id="TIGR00778">
    <property type="entry name" value="ahpD_dom"/>
    <property type="match status" value="1"/>
</dbReference>
<dbReference type="InterPro" id="IPR029032">
    <property type="entry name" value="AhpD-like"/>
</dbReference>
<dbReference type="EMBL" id="BNAD01000015">
    <property type="protein sequence ID" value="GHE18975.1"/>
    <property type="molecule type" value="Genomic_DNA"/>
</dbReference>
<protein>
    <submittedName>
        <fullName evidence="2">Alkyl hydroperoxide reductase AhpD</fullName>
    </submittedName>
</protein>
<evidence type="ECO:0000313" key="2">
    <source>
        <dbReference type="EMBL" id="GHE18975.1"/>
    </source>
</evidence>
<comment type="caution">
    <text evidence="2">The sequence shown here is derived from an EMBL/GenBank/DDBJ whole genome shotgun (WGS) entry which is preliminary data.</text>
</comment>
<dbReference type="InterPro" id="IPR010195">
    <property type="entry name" value="Uncharacterised_peroxidase-rel"/>
</dbReference>
<organism evidence="2 3">
    <name type="scientific">Nocardioides flavus</name>
    <name type="common">ex Wang et al. 2016</name>
    <dbReference type="NCBI Taxonomy" id="2058780"/>
    <lineage>
        <taxon>Bacteria</taxon>
        <taxon>Bacillati</taxon>
        <taxon>Actinomycetota</taxon>
        <taxon>Actinomycetes</taxon>
        <taxon>Propionibacteriales</taxon>
        <taxon>Nocardioidaceae</taxon>
        <taxon>Nocardioides</taxon>
    </lineage>
</organism>
<gene>
    <name evidence="2" type="ORF">GCM10011376_35850</name>
</gene>
<sequence>MSFLPSQPDDARLLDVFRSYPDASRPLLDYHEVLMRGPSDLTVAERELIAAYVSGLNDCDYCHGVHAVTAARFGIEESLLAALLTDLESAPVVGRLRPVLAYVAKLTATPDRITASDAEAVLSAGWSEKALHDAVSICGLFNLMNRLVSGLGITAGQDYFETSGDRLAEGGYAGVADLL</sequence>
<dbReference type="Gene3D" id="1.20.1290.10">
    <property type="entry name" value="AhpD-like"/>
    <property type="match status" value="1"/>
</dbReference>
<dbReference type="NCBIfam" id="TIGR01926">
    <property type="entry name" value="peroxid_rel"/>
    <property type="match status" value="1"/>
</dbReference>
<feature type="domain" description="Carboxymuconolactone decarboxylase-like" evidence="1">
    <location>
        <begin position="21"/>
        <end position="102"/>
    </location>
</feature>
<dbReference type="InterPro" id="IPR004675">
    <property type="entry name" value="AhpD_core"/>
</dbReference>
<dbReference type="RefSeq" id="WP_191280855.1">
    <property type="nucleotide sequence ID" value="NZ_BNAD01000015.1"/>
</dbReference>
<dbReference type="PANTHER" id="PTHR35446:SF2">
    <property type="entry name" value="CARBOXYMUCONOLACTONE DECARBOXYLASE-LIKE DOMAIN-CONTAINING PROTEIN"/>
    <property type="match status" value="1"/>
</dbReference>
<dbReference type="PANTHER" id="PTHR35446">
    <property type="entry name" value="SI:CH211-175M2.5"/>
    <property type="match status" value="1"/>
</dbReference>